<dbReference type="STRING" id="1566387.QV13_08535"/>
<sequence length="931" mass="98464">MAKTINNGLGIGQPEPDQPFLDITAYGAGPDDALADATENAAITHHVAMVNGIAVPYTAIAGHLVTVDPSSSKPAAKFFYVAFTADGMNATTRPVTFFYNGGPGSSSVFLLLGSFAPRRIRTSMPGFTPPPPYAMEDNPDSLIDRSDLVYINPVGTGYSAAIAPFKNRDFWGVDQDAVSIKQFIKRYLSAFNRWNSPRFLFGESYGTTRSCVLAWLLHEDGIDLNGITLQSSVLDYPANFSNAAGLMPTFAADAWFHKKTGIEPQPPDLASFMETVTQFAQGPYTQALQAFPKADSAAVETLRRYLGLPAGMLDAWRLNVEAADRLGHSAFLIELLRDQGVALGAYDGRVTGIDTGIAAIVSPDGGMNDPTMVAVSGVYTTMWNSYLNNDLKFTATSNFVDLNDQAFQFWDFSHTDPTGAVQKPDGQGNPTLYTAGDLAATMAANPSLLVLSANGYYDSVTPFFQTRLTLDAMPLADVKVRGNLTIRNYPSGHMIYLDGGSRTAMKADLAVMYDQAVSVRRASLLARAALMREVPNVVRPYFKLPGGGAGAFRPAAAGAEPWSVPDLCKAYSWPTGLVGGGVIAIIELGGGWVQKDMDTYFRSTGLPAPTIIDVPVGPGRNDPNKHSGNQASDPDREVALDIQVAAAAYSVATGEAASIRVYWADATDWNAMATAITAAAADGCDVCSISWGSDEANWRAAATASGVDYPGRLNAAAEAAAKAGMIVFAASGDNDSSDGGADPANVDLPSSSPFSVGCGGTMKPHGANAEETVWNDDPGNPRGSGTGGGFSELFQPMPAWQAGAPHGPGRMVPDVSANADPYTGYNVFVHGQQEVIGGTSAVAPLYAGLFAAFGRKLGMVTPKLWLNQTCFNDITKGDNGYYRARIGPDPCTGIGTPIANKLARLFEASNKPLAPTAHAVRGRHRNPTRAI</sequence>
<dbReference type="Proteomes" id="UP000094412">
    <property type="component" value="Unassembled WGS sequence"/>
</dbReference>
<dbReference type="PANTHER" id="PTHR14218">
    <property type="entry name" value="PROTEASE S8 TRIPEPTIDYL PEPTIDASE I CLN2"/>
    <property type="match status" value="1"/>
</dbReference>
<comment type="cofactor">
    <cofactor evidence="1">
        <name>Ca(2+)</name>
        <dbReference type="ChEBI" id="CHEBI:29108"/>
    </cofactor>
    <text evidence="1">Binds 1 Ca(2+) ion per subunit.</text>
</comment>
<dbReference type="InterPro" id="IPR000209">
    <property type="entry name" value="Peptidase_S8/S53_dom"/>
</dbReference>
<evidence type="ECO:0000259" key="3">
    <source>
        <dbReference type="PROSITE" id="PS51695"/>
    </source>
</evidence>
<keyword evidence="1" id="KW-0378">Hydrolase</keyword>
<evidence type="ECO:0000313" key="5">
    <source>
        <dbReference type="Proteomes" id="UP000094412"/>
    </source>
</evidence>
<dbReference type="SUPFAM" id="SSF53474">
    <property type="entry name" value="alpha/beta-Hydrolases"/>
    <property type="match status" value="1"/>
</dbReference>
<gene>
    <name evidence="4" type="ORF">QV13_08535</name>
</gene>
<feature type="active site" description="Charge relay system" evidence="1">
    <location>
        <position position="637"/>
    </location>
</feature>
<keyword evidence="5" id="KW-1185">Reference proteome</keyword>
<dbReference type="InterPro" id="IPR001563">
    <property type="entry name" value="Peptidase_S10"/>
</dbReference>
<dbReference type="Pfam" id="PF00082">
    <property type="entry name" value="Peptidase_S8"/>
    <property type="match status" value="1"/>
</dbReference>
<keyword evidence="1" id="KW-0720">Serine protease</keyword>
<reference evidence="4 5" key="1">
    <citation type="submission" date="2016-08" db="EMBL/GenBank/DDBJ databases">
        <title>Whole genome sequence of Mesorhizobium sp. strain UASWS1009 isolated from industrial sewage.</title>
        <authorList>
            <person name="Crovadore J."/>
            <person name="Calmin G."/>
            <person name="Chablais R."/>
            <person name="Cochard B."/>
            <person name="Lefort F."/>
        </authorList>
    </citation>
    <scope>NUCLEOTIDE SEQUENCE [LARGE SCALE GENOMIC DNA]</scope>
    <source>
        <strain evidence="4 5">UASWS1009</strain>
    </source>
</reference>
<feature type="binding site" evidence="1">
    <location>
        <position position="873"/>
    </location>
    <ligand>
        <name>Ca(2+)</name>
        <dbReference type="ChEBI" id="CHEBI:29108"/>
    </ligand>
</feature>
<dbReference type="PANTHER" id="PTHR14218:SF15">
    <property type="entry name" value="TRIPEPTIDYL-PEPTIDASE 1"/>
    <property type="match status" value="1"/>
</dbReference>
<dbReference type="PROSITE" id="PS51695">
    <property type="entry name" value="SEDOLISIN"/>
    <property type="match status" value="1"/>
</dbReference>
<dbReference type="EMBL" id="MDEO01000029">
    <property type="protein sequence ID" value="OCX20709.1"/>
    <property type="molecule type" value="Genomic_DNA"/>
</dbReference>
<dbReference type="InterPro" id="IPR036852">
    <property type="entry name" value="Peptidase_S8/S53_dom_sf"/>
</dbReference>
<dbReference type="SUPFAM" id="SSF52743">
    <property type="entry name" value="Subtilisin-like"/>
    <property type="match status" value="1"/>
</dbReference>
<feature type="region of interest" description="Disordered" evidence="2">
    <location>
        <begin position="760"/>
        <end position="788"/>
    </location>
</feature>
<feature type="active site" description="Charge relay system" evidence="1">
    <location>
        <position position="840"/>
    </location>
</feature>
<evidence type="ECO:0000256" key="1">
    <source>
        <dbReference type="PROSITE-ProRule" id="PRU01032"/>
    </source>
</evidence>
<feature type="binding site" evidence="1">
    <location>
        <position position="887"/>
    </location>
    <ligand>
        <name>Ca(2+)</name>
        <dbReference type="ChEBI" id="CHEBI:29108"/>
    </ligand>
</feature>
<dbReference type="OrthoDB" id="9770107at2"/>
<organism evidence="4 5">
    <name type="scientific">Mesorhizobium hungaricum</name>
    <dbReference type="NCBI Taxonomy" id="1566387"/>
    <lineage>
        <taxon>Bacteria</taxon>
        <taxon>Pseudomonadati</taxon>
        <taxon>Pseudomonadota</taxon>
        <taxon>Alphaproteobacteria</taxon>
        <taxon>Hyphomicrobiales</taxon>
        <taxon>Phyllobacteriaceae</taxon>
        <taxon>Mesorhizobium</taxon>
    </lineage>
</organism>
<dbReference type="Pfam" id="PF00450">
    <property type="entry name" value="Peptidase_S10"/>
    <property type="match status" value="1"/>
</dbReference>
<dbReference type="Gene3D" id="3.40.50.200">
    <property type="entry name" value="Peptidase S8/S53 domain"/>
    <property type="match status" value="1"/>
</dbReference>
<feature type="region of interest" description="Disordered" evidence="2">
    <location>
        <begin position="615"/>
        <end position="634"/>
    </location>
</feature>
<keyword evidence="1" id="KW-0645">Protease</keyword>
<dbReference type="Gene3D" id="3.40.50.1820">
    <property type="entry name" value="alpha/beta hydrolase"/>
    <property type="match status" value="1"/>
</dbReference>
<dbReference type="InterPro" id="IPR030400">
    <property type="entry name" value="Sedolisin_dom"/>
</dbReference>
<dbReference type="InterPro" id="IPR050819">
    <property type="entry name" value="Tripeptidyl-peptidase_I"/>
</dbReference>
<evidence type="ECO:0000256" key="2">
    <source>
        <dbReference type="SAM" id="MobiDB-lite"/>
    </source>
</evidence>
<dbReference type="AlphaFoldDB" id="A0A1C2E150"/>
<feature type="binding site" evidence="1">
    <location>
        <position position="889"/>
    </location>
    <ligand>
        <name>Ca(2+)</name>
        <dbReference type="ChEBI" id="CHEBI:29108"/>
    </ligand>
</feature>
<feature type="binding site" evidence="1">
    <location>
        <position position="874"/>
    </location>
    <ligand>
        <name>Ca(2+)</name>
        <dbReference type="ChEBI" id="CHEBI:29108"/>
    </ligand>
</feature>
<dbReference type="GO" id="GO:0008240">
    <property type="term" value="F:tripeptidyl-peptidase activity"/>
    <property type="evidence" value="ECO:0007669"/>
    <property type="project" value="TreeGrafter"/>
</dbReference>
<dbReference type="CDD" id="cd04056">
    <property type="entry name" value="Peptidases_S53"/>
    <property type="match status" value="1"/>
</dbReference>
<dbReference type="RefSeq" id="WP_065997615.1">
    <property type="nucleotide sequence ID" value="NZ_MDEO01000029.1"/>
</dbReference>
<feature type="domain" description="Peptidase S53" evidence="3">
    <location>
        <begin position="558"/>
        <end position="909"/>
    </location>
</feature>
<dbReference type="GO" id="GO:0046872">
    <property type="term" value="F:metal ion binding"/>
    <property type="evidence" value="ECO:0007669"/>
    <property type="project" value="UniProtKB-UniRule"/>
</dbReference>
<comment type="caution">
    <text evidence="4">The sequence shown here is derived from an EMBL/GenBank/DDBJ whole genome shotgun (WGS) entry which is preliminary data.</text>
</comment>
<keyword evidence="1" id="KW-0479">Metal-binding</keyword>
<protein>
    <recommendedName>
        <fullName evidence="3">Peptidase S53 domain-containing protein</fullName>
    </recommendedName>
</protein>
<dbReference type="GO" id="GO:0004252">
    <property type="term" value="F:serine-type endopeptidase activity"/>
    <property type="evidence" value="ECO:0007669"/>
    <property type="project" value="UniProtKB-UniRule"/>
</dbReference>
<dbReference type="InterPro" id="IPR029058">
    <property type="entry name" value="AB_hydrolase_fold"/>
</dbReference>
<dbReference type="GO" id="GO:0004185">
    <property type="term" value="F:serine-type carboxypeptidase activity"/>
    <property type="evidence" value="ECO:0007669"/>
    <property type="project" value="InterPro"/>
</dbReference>
<evidence type="ECO:0000313" key="4">
    <source>
        <dbReference type="EMBL" id="OCX20709.1"/>
    </source>
</evidence>
<dbReference type="GO" id="GO:0006508">
    <property type="term" value="P:proteolysis"/>
    <property type="evidence" value="ECO:0007669"/>
    <property type="project" value="UniProtKB-KW"/>
</dbReference>
<name>A0A1C2E150_9HYPH</name>
<accession>A0A1C2E150</accession>
<keyword evidence="1" id="KW-0106">Calcium</keyword>
<proteinExistence type="predicted"/>
<feature type="active site" description="Charge relay system" evidence="1">
    <location>
        <position position="641"/>
    </location>
</feature>